<keyword evidence="3" id="KW-0560">Oxidoreductase</keyword>
<evidence type="ECO:0000313" key="5">
    <source>
        <dbReference type="EMBL" id="CAD7256810.1"/>
    </source>
</evidence>
<dbReference type="GO" id="GO:0005506">
    <property type="term" value="F:iron ion binding"/>
    <property type="evidence" value="ECO:0007669"/>
    <property type="project" value="InterPro"/>
</dbReference>
<keyword evidence="2" id="KW-0223">Dioxygenase</keyword>
<protein>
    <recommendedName>
        <fullName evidence="4">Prolyl 4-hydroxylase alpha subunit domain-containing protein</fullName>
    </recommendedName>
</protein>
<dbReference type="EMBL" id="OC000296">
    <property type="protein sequence ID" value="CAD7256810.1"/>
    <property type="molecule type" value="Genomic_DNA"/>
</dbReference>
<evidence type="ECO:0000256" key="3">
    <source>
        <dbReference type="ARBA" id="ARBA00023002"/>
    </source>
</evidence>
<dbReference type="GO" id="GO:0031418">
    <property type="term" value="F:L-ascorbic acid binding"/>
    <property type="evidence" value="ECO:0007669"/>
    <property type="project" value="InterPro"/>
</dbReference>
<dbReference type="AlphaFoldDB" id="A0A7R9AMF4"/>
<dbReference type="InterPro" id="IPR039210">
    <property type="entry name" value="OGFOD3"/>
</dbReference>
<gene>
    <name evidence="5" type="ORF">TSIB3V08_LOCUS1085</name>
</gene>
<name>A0A7R9AMF4_TIMSH</name>
<dbReference type="GO" id="GO:0016020">
    <property type="term" value="C:membrane"/>
    <property type="evidence" value="ECO:0007669"/>
    <property type="project" value="TreeGrafter"/>
</dbReference>
<dbReference type="GO" id="GO:0016705">
    <property type="term" value="F:oxidoreductase activity, acting on paired donors, with incorporation or reduction of molecular oxygen"/>
    <property type="evidence" value="ECO:0007669"/>
    <property type="project" value="InterPro"/>
</dbReference>
<organism evidence="5">
    <name type="scientific">Timema shepardi</name>
    <name type="common">Walking stick</name>
    <dbReference type="NCBI Taxonomy" id="629360"/>
    <lineage>
        <taxon>Eukaryota</taxon>
        <taxon>Metazoa</taxon>
        <taxon>Ecdysozoa</taxon>
        <taxon>Arthropoda</taxon>
        <taxon>Hexapoda</taxon>
        <taxon>Insecta</taxon>
        <taxon>Pterygota</taxon>
        <taxon>Neoptera</taxon>
        <taxon>Polyneoptera</taxon>
        <taxon>Phasmatodea</taxon>
        <taxon>Timematodea</taxon>
        <taxon>Timematoidea</taxon>
        <taxon>Timematidae</taxon>
        <taxon>Timema</taxon>
    </lineage>
</organism>
<proteinExistence type="predicted"/>
<reference evidence="5" key="1">
    <citation type="submission" date="2020-11" db="EMBL/GenBank/DDBJ databases">
        <authorList>
            <person name="Tran Van P."/>
        </authorList>
    </citation>
    <scope>NUCLEOTIDE SEQUENCE</scope>
</reference>
<accession>A0A7R9AMF4</accession>
<evidence type="ECO:0000259" key="4">
    <source>
        <dbReference type="SMART" id="SM00702"/>
    </source>
</evidence>
<dbReference type="Gene3D" id="2.60.120.620">
    <property type="entry name" value="q2cbj1_9rhob like domain"/>
    <property type="match status" value="1"/>
</dbReference>
<evidence type="ECO:0000256" key="1">
    <source>
        <dbReference type="ARBA" id="ARBA00001961"/>
    </source>
</evidence>
<dbReference type="GO" id="GO:0051213">
    <property type="term" value="F:dioxygenase activity"/>
    <property type="evidence" value="ECO:0007669"/>
    <property type="project" value="UniProtKB-KW"/>
</dbReference>
<dbReference type="InterPro" id="IPR006620">
    <property type="entry name" value="Pro_4_hyd_alph"/>
</dbReference>
<dbReference type="PANTHER" id="PTHR14650:SF1">
    <property type="entry name" value="2-OXOGLUTARATE AND IRON-DEPENDENT OXYGENASE DOMAIN-CONTAINING PROTEIN 3"/>
    <property type="match status" value="1"/>
</dbReference>
<evidence type="ECO:0000256" key="2">
    <source>
        <dbReference type="ARBA" id="ARBA00022964"/>
    </source>
</evidence>
<comment type="cofactor">
    <cofactor evidence="1">
        <name>L-ascorbate</name>
        <dbReference type="ChEBI" id="CHEBI:38290"/>
    </cofactor>
</comment>
<dbReference type="PANTHER" id="PTHR14650">
    <property type="entry name" value="PROLYL HYDROXYLASE-RELATED"/>
    <property type="match status" value="1"/>
</dbReference>
<feature type="domain" description="Prolyl 4-hydroxylase alpha subunit" evidence="4">
    <location>
        <begin position="131"/>
        <end position="320"/>
    </location>
</feature>
<dbReference type="SMART" id="SM00702">
    <property type="entry name" value="P4Hc"/>
    <property type="match status" value="1"/>
</dbReference>
<sequence>MIQQILNNNYFITPITMGTLEPKVNKRNLSKKSKESLKSTVSTETKEKKLDEESIPIKYGPMPTFPYQRVWARAVLILGVLTVIYFGSKDGNEVAFAKQKEILRQRAQDVLCSDSYRTELEQFPGCVPERCGRVVFDQLVSGSEADALLKIAQQGLALGGSEGGASILDLHSGALSQGKNFVNIYKLDQAKGIFRKSDFIIYKVVKTKIQHAVAHHFGVRADALHLTHPTFFSRLTSAPAKTVHDEYWHPHVDKETYESFHYTSLLYLTDYGHDFQGGRFVFVDKDNSNKTVEPRKGSENVHYVEKVSSGTRYAITVSFTCDEKYAIDDPTIPMDAE</sequence>